<accession>A0ABS3PWK4</accession>
<evidence type="ECO:0000256" key="1">
    <source>
        <dbReference type="SAM" id="MobiDB-lite"/>
    </source>
</evidence>
<name>A0ABS3PWK4_9FLAO</name>
<evidence type="ECO:0000313" key="3">
    <source>
        <dbReference type="Proteomes" id="UP000681610"/>
    </source>
</evidence>
<feature type="region of interest" description="Disordered" evidence="1">
    <location>
        <begin position="59"/>
        <end position="78"/>
    </location>
</feature>
<protein>
    <submittedName>
        <fullName evidence="2">Uncharacterized protein</fullName>
    </submittedName>
</protein>
<sequence length="78" mass="8992">MKLENQKLVKENLREEIVLDDVGEMSGVGSALDTRNNATERNKTHLSSEEFLYAKTMEKKQPHNKDEEGLMNNQIYLP</sequence>
<comment type="caution">
    <text evidence="2">The sequence shown here is derived from an EMBL/GenBank/DDBJ whole genome shotgun (WGS) entry which is preliminary data.</text>
</comment>
<proteinExistence type="predicted"/>
<keyword evidence="3" id="KW-1185">Reference proteome</keyword>
<organism evidence="2 3">
    <name type="scientific">Capnocytophaga bilenii</name>
    <dbReference type="NCBI Taxonomy" id="2819369"/>
    <lineage>
        <taxon>Bacteria</taxon>
        <taxon>Pseudomonadati</taxon>
        <taxon>Bacteroidota</taxon>
        <taxon>Flavobacteriia</taxon>
        <taxon>Flavobacteriales</taxon>
        <taxon>Flavobacteriaceae</taxon>
        <taxon>Capnocytophaga</taxon>
    </lineage>
</organism>
<evidence type="ECO:0000313" key="2">
    <source>
        <dbReference type="EMBL" id="MBO1883687.1"/>
    </source>
</evidence>
<dbReference type="EMBL" id="JAGDYP010000003">
    <property type="protein sequence ID" value="MBO1883687.1"/>
    <property type="molecule type" value="Genomic_DNA"/>
</dbReference>
<dbReference type="Proteomes" id="UP000681610">
    <property type="component" value="Unassembled WGS sequence"/>
</dbReference>
<gene>
    <name evidence="2" type="ORF">J4N46_04445</name>
</gene>
<dbReference type="RefSeq" id="WP_208058314.1">
    <property type="nucleotide sequence ID" value="NZ_JAGDYP010000003.1"/>
</dbReference>
<feature type="compositionally biased region" description="Basic and acidic residues" evidence="1">
    <location>
        <begin position="59"/>
        <end position="68"/>
    </location>
</feature>
<reference evidence="2 3" key="1">
    <citation type="submission" date="2021-03" db="EMBL/GenBank/DDBJ databases">
        <title>Isolation and description of Capnocytophaga bilenii sp. nov., a novel Capnocytophaga species, isolated from a gingivitis subject.</title>
        <authorList>
            <person name="Antezack A."/>
            <person name="Monnet-Corti V."/>
            <person name="La Scola B."/>
        </authorList>
    </citation>
    <scope>NUCLEOTIDE SEQUENCE [LARGE SCALE GENOMIC DNA]</scope>
    <source>
        <strain evidence="2 3">Marseille-Q4570</strain>
    </source>
</reference>